<dbReference type="Proteomes" id="UP000663879">
    <property type="component" value="Unassembled WGS sequence"/>
</dbReference>
<keyword evidence="3" id="KW-0106">Calcium</keyword>
<evidence type="ECO:0000313" key="6">
    <source>
        <dbReference type="Proteomes" id="UP000663879"/>
    </source>
</evidence>
<name>A0A813YG89_9BILA</name>
<evidence type="ECO:0000313" key="5">
    <source>
        <dbReference type="EMBL" id="CAF0883641.1"/>
    </source>
</evidence>
<organism evidence="5 6">
    <name type="scientific">Brachionus calyciflorus</name>
    <dbReference type="NCBI Taxonomy" id="104777"/>
    <lineage>
        <taxon>Eukaryota</taxon>
        <taxon>Metazoa</taxon>
        <taxon>Spiralia</taxon>
        <taxon>Gnathifera</taxon>
        <taxon>Rotifera</taxon>
        <taxon>Eurotatoria</taxon>
        <taxon>Monogononta</taxon>
        <taxon>Pseudotrocha</taxon>
        <taxon>Ploima</taxon>
        <taxon>Brachionidae</taxon>
        <taxon>Brachionus</taxon>
    </lineage>
</organism>
<dbReference type="Pfam" id="PF13499">
    <property type="entry name" value="EF-hand_7"/>
    <property type="match status" value="1"/>
</dbReference>
<dbReference type="GO" id="GO:0005509">
    <property type="term" value="F:calcium ion binding"/>
    <property type="evidence" value="ECO:0007669"/>
    <property type="project" value="InterPro"/>
</dbReference>
<accession>A0A813YG89</accession>
<dbReference type="PROSITE" id="PS00018">
    <property type="entry name" value="EF_HAND_1"/>
    <property type="match status" value="3"/>
</dbReference>
<feature type="domain" description="EF-hand" evidence="4">
    <location>
        <begin position="110"/>
        <end position="145"/>
    </location>
</feature>
<dbReference type="EMBL" id="CAJNOC010001684">
    <property type="protein sequence ID" value="CAF0883641.1"/>
    <property type="molecule type" value="Genomic_DNA"/>
</dbReference>
<dbReference type="InterPro" id="IPR002048">
    <property type="entry name" value="EF_hand_dom"/>
</dbReference>
<feature type="domain" description="EF-hand" evidence="4">
    <location>
        <begin position="74"/>
        <end position="109"/>
    </location>
</feature>
<dbReference type="InterPro" id="IPR011992">
    <property type="entry name" value="EF-hand-dom_pair"/>
</dbReference>
<evidence type="ECO:0000256" key="1">
    <source>
        <dbReference type="ARBA" id="ARBA00022723"/>
    </source>
</evidence>
<feature type="domain" description="EF-hand" evidence="4">
    <location>
        <begin position="6"/>
        <end position="41"/>
    </location>
</feature>
<gene>
    <name evidence="5" type="ORF">OXX778_LOCUS10545</name>
</gene>
<proteinExistence type="predicted"/>
<keyword evidence="1" id="KW-0479">Metal-binding</keyword>
<protein>
    <recommendedName>
        <fullName evidence="4">EF-hand domain-containing protein</fullName>
    </recommendedName>
</protein>
<keyword evidence="2" id="KW-0677">Repeat</keyword>
<keyword evidence="6" id="KW-1185">Reference proteome</keyword>
<dbReference type="InterPro" id="IPR018247">
    <property type="entry name" value="EF_Hand_1_Ca_BS"/>
</dbReference>
<dbReference type="SMART" id="SM00054">
    <property type="entry name" value="EFh"/>
    <property type="match status" value="3"/>
</dbReference>
<evidence type="ECO:0000256" key="3">
    <source>
        <dbReference type="ARBA" id="ARBA00022837"/>
    </source>
</evidence>
<dbReference type="InterPro" id="IPR051581">
    <property type="entry name" value="Ca-bind"/>
</dbReference>
<reference evidence="5" key="1">
    <citation type="submission" date="2021-02" db="EMBL/GenBank/DDBJ databases">
        <authorList>
            <person name="Nowell W R."/>
        </authorList>
    </citation>
    <scope>NUCLEOTIDE SEQUENCE</scope>
    <source>
        <strain evidence="5">Ploen Becks lab</strain>
    </source>
</reference>
<dbReference type="OrthoDB" id="26525at2759"/>
<sequence length="148" mass="17372">MPFKFSFEEILREEFRKADTDGNKTLDLDEFTKILDKYGVESHKAKEIFQSNGNNGISEEEFINYVHHSEKLDSLIEEYTRMFKSIDKDNSGEITPEEFKQDWQQRGINLSDGSIDALIRSFDVDGDKTISLDEYLNALTLRYFRSRH</sequence>
<dbReference type="PANTHER" id="PTHR34524:SF6">
    <property type="entry name" value="CALCYPHOSINE LIKE"/>
    <property type="match status" value="1"/>
</dbReference>
<comment type="caution">
    <text evidence="5">The sequence shown here is derived from an EMBL/GenBank/DDBJ whole genome shotgun (WGS) entry which is preliminary data.</text>
</comment>
<dbReference type="PROSITE" id="PS50222">
    <property type="entry name" value="EF_HAND_2"/>
    <property type="match status" value="3"/>
</dbReference>
<dbReference type="AlphaFoldDB" id="A0A813YG89"/>
<dbReference type="SUPFAM" id="SSF47473">
    <property type="entry name" value="EF-hand"/>
    <property type="match status" value="1"/>
</dbReference>
<evidence type="ECO:0000256" key="2">
    <source>
        <dbReference type="ARBA" id="ARBA00022737"/>
    </source>
</evidence>
<dbReference type="CDD" id="cd00051">
    <property type="entry name" value="EFh"/>
    <property type="match status" value="1"/>
</dbReference>
<dbReference type="Gene3D" id="1.10.238.10">
    <property type="entry name" value="EF-hand"/>
    <property type="match status" value="2"/>
</dbReference>
<evidence type="ECO:0000259" key="4">
    <source>
        <dbReference type="PROSITE" id="PS50222"/>
    </source>
</evidence>
<dbReference type="PANTHER" id="PTHR34524">
    <property type="entry name" value="CALCYPHOSIN"/>
    <property type="match status" value="1"/>
</dbReference>